<sequence>MEQLIEKIVIEGIEFQIIQKPATLYAGYKADADNEDVESSVDTYQLFQAGHKNIKNSLTPDSMLCLSINYKECNHGHNARRSLMHCQETSERNQPEGITVLESPACHMIKVKSTEATWKLVKKITGEDNPQWHMAPLFGLCEKLFCNEERGFALTPDFSDTYEIEYYNADGINYAGISVVKL</sequence>
<comment type="caution">
    <text evidence="1">The sequence shown here is derived from an EMBL/GenBank/DDBJ whole genome shotgun (WGS) entry which is preliminary data.</text>
</comment>
<dbReference type="GeneID" id="90533183"/>
<dbReference type="Proteomes" id="UP001524473">
    <property type="component" value="Unassembled WGS sequence"/>
</dbReference>
<evidence type="ECO:0000313" key="1">
    <source>
        <dbReference type="EMBL" id="MCQ4841373.1"/>
    </source>
</evidence>
<accession>A0ABT1S351</accession>
<organism evidence="1 2">
    <name type="scientific">Neglectibacter timonensis</name>
    <dbReference type="NCBI Taxonomy" id="1776382"/>
    <lineage>
        <taxon>Bacteria</taxon>
        <taxon>Bacillati</taxon>
        <taxon>Bacillota</taxon>
        <taxon>Clostridia</taxon>
        <taxon>Eubacteriales</taxon>
        <taxon>Oscillospiraceae</taxon>
        <taxon>Neglectibacter</taxon>
    </lineage>
</organism>
<gene>
    <name evidence="1" type="ORF">NE695_15785</name>
</gene>
<name>A0ABT1S351_9FIRM</name>
<reference evidence="1 2" key="1">
    <citation type="submission" date="2022-06" db="EMBL/GenBank/DDBJ databases">
        <title>Isolation of gut microbiota from human fecal samples.</title>
        <authorList>
            <person name="Pamer E.G."/>
            <person name="Barat B."/>
            <person name="Waligurski E."/>
            <person name="Medina S."/>
            <person name="Paddock L."/>
            <person name="Mostad J."/>
        </authorList>
    </citation>
    <scope>NUCLEOTIDE SEQUENCE [LARGE SCALE GENOMIC DNA]</scope>
    <source>
        <strain evidence="1 2">DFI.9.73</strain>
    </source>
</reference>
<evidence type="ECO:0000313" key="2">
    <source>
        <dbReference type="Proteomes" id="UP001524473"/>
    </source>
</evidence>
<keyword evidence="2" id="KW-1185">Reference proteome</keyword>
<proteinExistence type="predicted"/>
<protein>
    <submittedName>
        <fullName evidence="1">Uncharacterized protein</fullName>
    </submittedName>
</protein>
<dbReference type="EMBL" id="JANFZH010000047">
    <property type="protein sequence ID" value="MCQ4841373.1"/>
    <property type="molecule type" value="Genomic_DNA"/>
</dbReference>
<dbReference type="RefSeq" id="WP_066866074.1">
    <property type="nucleotide sequence ID" value="NZ_CABKVV010000014.1"/>
</dbReference>